<evidence type="ECO:0000256" key="2">
    <source>
        <dbReference type="ARBA" id="ARBA00022692"/>
    </source>
</evidence>
<proteinExistence type="predicted"/>
<dbReference type="EMBL" id="JACHFK010000024">
    <property type="protein sequence ID" value="MBB5379235.1"/>
    <property type="molecule type" value="Genomic_DNA"/>
</dbReference>
<protein>
    <submittedName>
        <fullName evidence="7">Putative membrane protein YphA (DoxX/SURF4 family)</fullName>
    </submittedName>
</protein>
<dbReference type="InterPro" id="IPR032808">
    <property type="entry name" value="DoxX"/>
</dbReference>
<organism evidence="7 8">
    <name type="scientific">Deinococcus metalli</name>
    <dbReference type="NCBI Taxonomy" id="1141878"/>
    <lineage>
        <taxon>Bacteria</taxon>
        <taxon>Thermotogati</taxon>
        <taxon>Deinococcota</taxon>
        <taxon>Deinococci</taxon>
        <taxon>Deinococcales</taxon>
        <taxon>Deinococcaceae</taxon>
        <taxon>Deinococcus</taxon>
    </lineage>
</organism>
<evidence type="ECO:0000256" key="3">
    <source>
        <dbReference type="ARBA" id="ARBA00022989"/>
    </source>
</evidence>
<reference evidence="7 8" key="3">
    <citation type="submission" date="2020-08" db="EMBL/GenBank/DDBJ databases">
        <title>Genomic Encyclopedia of Type Strains, Phase IV (KMG-IV): sequencing the most valuable type-strain genomes for metagenomic binning, comparative biology and taxonomic classification.</title>
        <authorList>
            <person name="Goeker M."/>
        </authorList>
    </citation>
    <scope>NUCLEOTIDE SEQUENCE [LARGE SCALE GENOMIC DNA]</scope>
    <source>
        <strain evidence="7 8">DSM 27521</strain>
    </source>
</reference>
<dbReference type="EMBL" id="BNAJ01000024">
    <property type="protein sequence ID" value="GHF65603.1"/>
    <property type="molecule type" value="Genomic_DNA"/>
</dbReference>
<dbReference type="RefSeq" id="WP_184116380.1">
    <property type="nucleotide sequence ID" value="NZ_BNAJ01000024.1"/>
</dbReference>
<dbReference type="Pfam" id="PF07681">
    <property type="entry name" value="DoxX"/>
    <property type="match status" value="1"/>
</dbReference>
<feature type="transmembrane region" description="Helical" evidence="5">
    <location>
        <begin position="115"/>
        <end position="133"/>
    </location>
</feature>
<comment type="subcellular location">
    <subcellularLocation>
        <location evidence="1">Membrane</location>
        <topology evidence="1">Multi-pass membrane protein</topology>
    </subcellularLocation>
</comment>
<keyword evidence="3 5" id="KW-1133">Transmembrane helix</keyword>
<name>A0A7W8NSR5_9DEIO</name>
<sequence>MHTTPHSKSPEPVLTVPFTQKPVSLASRVDALEFRMVSWWARHGILLLRLALGLVFVWFGAQKFFPGVSVAQELATNTISRLTFGHVPSSVSLPVLATWEVAIGLGLLTGRFLRVTLLLLFAQMAGTFLPLVFFPHETFKAIPLVPTLEGQYIIKNLVLVAAALVVGATTRGGRIIHDPAAAVRAEEIQALNTRYRRRYGRSPDPR</sequence>
<reference evidence="6" key="4">
    <citation type="submission" date="2024-05" db="EMBL/GenBank/DDBJ databases">
        <authorList>
            <person name="Sun Q."/>
            <person name="Zhou Y."/>
        </authorList>
    </citation>
    <scope>NUCLEOTIDE SEQUENCE</scope>
    <source>
        <strain evidence="6">CGMCC 1.18437</strain>
    </source>
</reference>
<keyword evidence="9" id="KW-1185">Reference proteome</keyword>
<feature type="transmembrane region" description="Helical" evidence="5">
    <location>
        <begin position="91"/>
        <end position="108"/>
    </location>
</feature>
<evidence type="ECO:0000313" key="8">
    <source>
        <dbReference type="Proteomes" id="UP000539473"/>
    </source>
</evidence>
<dbReference type="Proteomes" id="UP000539473">
    <property type="component" value="Unassembled WGS sequence"/>
</dbReference>
<evidence type="ECO:0000313" key="7">
    <source>
        <dbReference type="EMBL" id="MBB5379235.1"/>
    </source>
</evidence>
<keyword evidence="4 5" id="KW-0472">Membrane</keyword>
<reference evidence="6" key="1">
    <citation type="journal article" date="2014" name="Int. J. Syst. Evol. Microbiol.">
        <title>Complete genome of a new Firmicutes species belonging to the dominant human colonic microbiota ('Ruminococcus bicirculans') reveals two chromosomes and a selective capacity to utilize plant glucans.</title>
        <authorList>
            <consortium name="NISC Comparative Sequencing Program"/>
            <person name="Wegmann U."/>
            <person name="Louis P."/>
            <person name="Goesmann A."/>
            <person name="Henrissat B."/>
            <person name="Duncan S.H."/>
            <person name="Flint H.J."/>
        </authorList>
    </citation>
    <scope>NUCLEOTIDE SEQUENCE</scope>
    <source>
        <strain evidence="6">CGMCC 1.18437</strain>
    </source>
</reference>
<dbReference type="Proteomes" id="UP000619376">
    <property type="component" value="Unassembled WGS sequence"/>
</dbReference>
<evidence type="ECO:0000256" key="5">
    <source>
        <dbReference type="SAM" id="Phobius"/>
    </source>
</evidence>
<keyword evidence="2 5" id="KW-0812">Transmembrane</keyword>
<accession>A0A7W8NSR5</accession>
<evidence type="ECO:0000256" key="1">
    <source>
        <dbReference type="ARBA" id="ARBA00004141"/>
    </source>
</evidence>
<evidence type="ECO:0000313" key="6">
    <source>
        <dbReference type="EMBL" id="GHF65603.1"/>
    </source>
</evidence>
<comment type="caution">
    <text evidence="7">The sequence shown here is derived from an EMBL/GenBank/DDBJ whole genome shotgun (WGS) entry which is preliminary data.</text>
</comment>
<dbReference type="GO" id="GO:0016020">
    <property type="term" value="C:membrane"/>
    <property type="evidence" value="ECO:0007669"/>
    <property type="project" value="UniProtKB-SubCell"/>
</dbReference>
<feature type="transmembrane region" description="Helical" evidence="5">
    <location>
        <begin position="153"/>
        <end position="170"/>
    </location>
</feature>
<dbReference type="AlphaFoldDB" id="A0A7W8NSR5"/>
<reference evidence="9" key="2">
    <citation type="journal article" date="2019" name="Int. J. Syst. Evol. Microbiol.">
        <title>The Global Catalogue of Microorganisms (GCM) 10K type strain sequencing project: providing services to taxonomists for standard genome sequencing and annotation.</title>
        <authorList>
            <consortium name="The Broad Institute Genomics Platform"/>
            <consortium name="The Broad Institute Genome Sequencing Center for Infectious Disease"/>
            <person name="Wu L."/>
            <person name="Ma J."/>
        </authorList>
    </citation>
    <scope>NUCLEOTIDE SEQUENCE [LARGE SCALE GENOMIC DNA]</scope>
    <source>
        <strain evidence="9">CGMCC 1.18437</strain>
    </source>
</reference>
<gene>
    <name evidence="6" type="ORF">GCM10017781_46660</name>
    <name evidence="7" type="ORF">HNQ07_004750</name>
</gene>
<evidence type="ECO:0000313" key="9">
    <source>
        <dbReference type="Proteomes" id="UP000619376"/>
    </source>
</evidence>
<evidence type="ECO:0000256" key="4">
    <source>
        <dbReference type="ARBA" id="ARBA00023136"/>
    </source>
</evidence>
<feature type="transmembrane region" description="Helical" evidence="5">
    <location>
        <begin position="44"/>
        <end position="61"/>
    </location>
</feature>